<gene>
    <name evidence="2" type="ORF">M6B38_233980</name>
</gene>
<keyword evidence="3" id="KW-1185">Reference proteome</keyword>
<name>A0AAX6DQ88_IRIPA</name>
<reference evidence="2" key="2">
    <citation type="submission" date="2023-04" db="EMBL/GenBank/DDBJ databases">
        <authorList>
            <person name="Bruccoleri R.E."/>
            <person name="Oakeley E.J."/>
            <person name="Faust A.-M."/>
            <person name="Dessus-Babus S."/>
            <person name="Altorfer M."/>
            <person name="Burckhardt D."/>
            <person name="Oertli M."/>
            <person name="Naumann U."/>
            <person name="Petersen F."/>
            <person name="Wong J."/>
        </authorList>
    </citation>
    <scope>NUCLEOTIDE SEQUENCE</scope>
    <source>
        <strain evidence="2">GSM-AAB239-AS_SAM_17_03QT</strain>
        <tissue evidence="2">Leaf</tissue>
    </source>
</reference>
<protein>
    <submittedName>
        <fullName evidence="2">Formin-like protein 5</fullName>
    </submittedName>
</protein>
<reference evidence="2" key="1">
    <citation type="journal article" date="2023" name="GigaByte">
        <title>Genome assembly of the bearded iris, Iris pallida Lam.</title>
        <authorList>
            <person name="Bruccoleri R.E."/>
            <person name="Oakeley E.J."/>
            <person name="Faust A.M.E."/>
            <person name="Altorfer M."/>
            <person name="Dessus-Babus S."/>
            <person name="Burckhardt D."/>
            <person name="Oertli M."/>
            <person name="Naumann U."/>
            <person name="Petersen F."/>
            <person name="Wong J."/>
        </authorList>
    </citation>
    <scope>NUCLEOTIDE SEQUENCE</scope>
    <source>
        <strain evidence="2">GSM-AAB239-AS_SAM_17_03QT</strain>
    </source>
</reference>
<evidence type="ECO:0000256" key="1">
    <source>
        <dbReference type="SAM" id="MobiDB-lite"/>
    </source>
</evidence>
<organism evidence="2 3">
    <name type="scientific">Iris pallida</name>
    <name type="common">Sweet iris</name>
    <dbReference type="NCBI Taxonomy" id="29817"/>
    <lineage>
        <taxon>Eukaryota</taxon>
        <taxon>Viridiplantae</taxon>
        <taxon>Streptophyta</taxon>
        <taxon>Embryophyta</taxon>
        <taxon>Tracheophyta</taxon>
        <taxon>Spermatophyta</taxon>
        <taxon>Magnoliopsida</taxon>
        <taxon>Liliopsida</taxon>
        <taxon>Asparagales</taxon>
        <taxon>Iridaceae</taxon>
        <taxon>Iridoideae</taxon>
        <taxon>Irideae</taxon>
        <taxon>Iris</taxon>
    </lineage>
</organism>
<accession>A0AAX6DQ88</accession>
<dbReference type="Proteomes" id="UP001140949">
    <property type="component" value="Unassembled WGS sequence"/>
</dbReference>
<dbReference type="EMBL" id="JANAVB010042619">
    <property type="protein sequence ID" value="KAJ6793865.1"/>
    <property type="molecule type" value="Genomic_DNA"/>
</dbReference>
<feature type="region of interest" description="Disordered" evidence="1">
    <location>
        <begin position="1"/>
        <end position="26"/>
    </location>
</feature>
<evidence type="ECO:0000313" key="2">
    <source>
        <dbReference type="EMBL" id="KAJ6793865.1"/>
    </source>
</evidence>
<proteinExistence type="predicted"/>
<sequence length="104" mass="10945">MAPADAIQRLGGARTRSTADGLCRRASQEEDSLIEASAAREALQSGSAQEVGAAQLSSRDPGSTPTAEVRFLVASFWMMVSYLGEGTQGWVVDEIVSGVDTRVV</sequence>
<comment type="caution">
    <text evidence="2">The sequence shown here is derived from an EMBL/GenBank/DDBJ whole genome shotgun (WGS) entry which is preliminary data.</text>
</comment>
<dbReference type="AlphaFoldDB" id="A0AAX6DQ88"/>
<evidence type="ECO:0000313" key="3">
    <source>
        <dbReference type="Proteomes" id="UP001140949"/>
    </source>
</evidence>